<dbReference type="OrthoDB" id="10535599at2759"/>
<proteinExistence type="predicted"/>
<dbReference type="EMBL" id="CP042187">
    <property type="protein sequence ID" value="QDS69283.1"/>
    <property type="molecule type" value="Genomic_DNA"/>
</dbReference>
<name>A0A517L0X4_9PEZI</name>
<keyword evidence="3" id="KW-1185">Reference proteome</keyword>
<feature type="region of interest" description="Disordered" evidence="1">
    <location>
        <begin position="135"/>
        <end position="187"/>
    </location>
</feature>
<gene>
    <name evidence="2" type="ORF">FKW77_002395</name>
</gene>
<dbReference type="Proteomes" id="UP000316270">
    <property type="component" value="Chromosome 3"/>
</dbReference>
<dbReference type="AlphaFoldDB" id="A0A517L0X4"/>
<sequence length="187" mass="19719">MSGPPRRSEVGRAGNKRKRSSSSSAAASPTRKQAKISIDTSPGTILPARDIRPQKQAKSSAARVFPSMKDTIESHIDAVIDSWLANSTTIPSITPGVQPLNPSSTYIYLQLDLDDPNSYVAVPLPSSLVAEISALPSPRSSPEPPTTTTDNLGSLPLVPTLPIKVDTAASSSFPTPPRTPPRASVQD</sequence>
<accession>A0A517L0X4</accession>
<evidence type="ECO:0000313" key="3">
    <source>
        <dbReference type="Proteomes" id="UP000316270"/>
    </source>
</evidence>
<protein>
    <submittedName>
        <fullName evidence="2">Uncharacterized protein</fullName>
    </submittedName>
</protein>
<organism evidence="2 3">
    <name type="scientific">Venturia effusa</name>
    <dbReference type="NCBI Taxonomy" id="50376"/>
    <lineage>
        <taxon>Eukaryota</taxon>
        <taxon>Fungi</taxon>
        <taxon>Dikarya</taxon>
        <taxon>Ascomycota</taxon>
        <taxon>Pezizomycotina</taxon>
        <taxon>Dothideomycetes</taxon>
        <taxon>Pleosporomycetidae</taxon>
        <taxon>Venturiales</taxon>
        <taxon>Venturiaceae</taxon>
        <taxon>Venturia</taxon>
    </lineage>
</organism>
<reference evidence="2 3" key="1">
    <citation type="submission" date="2019-07" db="EMBL/GenBank/DDBJ databases">
        <title>Finished genome of Venturia effusa.</title>
        <authorList>
            <person name="Young C.A."/>
            <person name="Cox M.P."/>
            <person name="Ganley A.R.D."/>
            <person name="David W.J."/>
        </authorList>
    </citation>
    <scope>NUCLEOTIDE SEQUENCE [LARGE SCALE GENOMIC DNA]</scope>
    <source>
        <strain evidence="3">albino</strain>
    </source>
</reference>
<feature type="compositionally biased region" description="Basic and acidic residues" evidence="1">
    <location>
        <begin position="1"/>
        <end position="10"/>
    </location>
</feature>
<evidence type="ECO:0000256" key="1">
    <source>
        <dbReference type="SAM" id="MobiDB-lite"/>
    </source>
</evidence>
<evidence type="ECO:0000313" key="2">
    <source>
        <dbReference type="EMBL" id="QDS69283.1"/>
    </source>
</evidence>
<feature type="region of interest" description="Disordered" evidence="1">
    <location>
        <begin position="1"/>
        <end position="63"/>
    </location>
</feature>